<evidence type="ECO:0000313" key="9">
    <source>
        <dbReference type="Proteomes" id="UP000708208"/>
    </source>
</evidence>
<comment type="subcellular location">
    <subcellularLocation>
        <location evidence="1">Membrane</location>
        <topology evidence="1">Multi-pass membrane protein</topology>
    </subcellularLocation>
</comment>
<keyword evidence="2 5" id="KW-0812">Transmembrane</keyword>
<feature type="transmembrane region" description="Helical" evidence="5">
    <location>
        <begin position="376"/>
        <end position="396"/>
    </location>
</feature>
<dbReference type="InterPro" id="IPR000832">
    <property type="entry name" value="GPCR_2_secretin-like"/>
</dbReference>
<feature type="transmembrane region" description="Helical" evidence="5">
    <location>
        <begin position="305"/>
        <end position="325"/>
    </location>
</feature>
<dbReference type="PANTHER" id="PTHR47154">
    <property type="entry name" value="G-PROTEIN COUPLED RECEPTOR MTH-RELATED"/>
    <property type="match status" value="1"/>
</dbReference>
<proteinExistence type="predicted"/>
<feature type="transmembrane region" description="Helical" evidence="5">
    <location>
        <begin position="416"/>
        <end position="434"/>
    </location>
</feature>
<feature type="transmembrane region" description="Helical" evidence="5">
    <location>
        <begin position="337"/>
        <end position="355"/>
    </location>
</feature>
<dbReference type="InterPro" id="IPR010596">
    <property type="entry name" value="Methuselah_N_dom"/>
</dbReference>
<dbReference type="Proteomes" id="UP000708208">
    <property type="component" value="Unassembled WGS sequence"/>
</dbReference>
<evidence type="ECO:0000256" key="4">
    <source>
        <dbReference type="ARBA" id="ARBA00023136"/>
    </source>
</evidence>
<keyword evidence="6" id="KW-0732">Signal</keyword>
<gene>
    <name evidence="8" type="ORF">AFUS01_LOCUS1340</name>
</gene>
<evidence type="ECO:0000313" key="8">
    <source>
        <dbReference type="EMBL" id="CAG7660635.1"/>
    </source>
</evidence>
<evidence type="ECO:0000256" key="5">
    <source>
        <dbReference type="SAM" id="Phobius"/>
    </source>
</evidence>
<keyword evidence="9" id="KW-1185">Reference proteome</keyword>
<protein>
    <recommendedName>
        <fullName evidence="7">Methuselah N-terminal domain-containing protein</fullName>
    </recommendedName>
</protein>
<dbReference type="GO" id="GO:0008528">
    <property type="term" value="F:G protein-coupled peptide receptor activity"/>
    <property type="evidence" value="ECO:0007669"/>
    <property type="project" value="TreeGrafter"/>
</dbReference>
<keyword evidence="3 5" id="KW-1133">Transmembrane helix</keyword>
<feature type="domain" description="Methuselah N-terminal" evidence="7">
    <location>
        <begin position="126"/>
        <end position="221"/>
    </location>
</feature>
<dbReference type="Pfam" id="PF00002">
    <property type="entry name" value="7tm_2"/>
    <property type="match status" value="1"/>
</dbReference>
<accession>A0A8J2IZE8</accession>
<organism evidence="8 9">
    <name type="scientific">Allacma fusca</name>
    <dbReference type="NCBI Taxonomy" id="39272"/>
    <lineage>
        <taxon>Eukaryota</taxon>
        <taxon>Metazoa</taxon>
        <taxon>Ecdysozoa</taxon>
        <taxon>Arthropoda</taxon>
        <taxon>Hexapoda</taxon>
        <taxon>Collembola</taxon>
        <taxon>Symphypleona</taxon>
        <taxon>Sminthuridae</taxon>
        <taxon>Allacma</taxon>
    </lineage>
</organism>
<reference evidence="8" key="1">
    <citation type="submission" date="2021-06" db="EMBL/GenBank/DDBJ databases">
        <authorList>
            <person name="Hodson N. C."/>
            <person name="Mongue J. A."/>
            <person name="Jaron S. K."/>
        </authorList>
    </citation>
    <scope>NUCLEOTIDE SEQUENCE</scope>
</reference>
<dbReference type="Pfam" id="PF06652">
    <property type="entry name" value="Methuselah_N"/>
    <property type="match status" value="1"/>
</dbReference>
<dbReference type="GO" id="GO:0005886">
    <property type="term" value="C:plasma membrane"/>
    <property type="evidence" value="ECO:0007669"/>
    <property type="project" value="TreeGrafter"/>
</dbReference>
<evidence type="ECO:0000256" key="2">
    <source>
        <dbReference type="ARBA" id="ARBA00022692"/>
    </source>
</evidence>
<evidence type="ECO:0000259" key="7">
    <source>
        <dbReference type="Pfam" id="PF06652"/>
    </source>
</evidence>
<feature type="transmembrane region" description="Helical" evidence="5">
    <location>
        <begin position="273"/>
        <end position="293"/>
    </location>
</feature>
<feature type="transmembrane region" description="Helical" evidence="5">
    <location>
        <begin position="464"/>
        <end position="485"/>
    </location>
</feature>
<name>A0A8J2IZE8_9HEXA</name>
<dbReference type="AlphaFoldDB" id="A0A8J2IZE8"/>
<evidence type="ECO:0000256" key="1">
    <source>
        <dbReference type="ARBA" id="ARBA00004141"/>
    </source>
</evidence>
<evidence type="ECO:0000256" key="6">
    <source>
        <dbReference type="SAM" id="SignalP"/>
    </source>
</evidence>
<dbReference type="OrthoDB" id="6134459at2759"/>
<dbReference type="InterPro" id="IPR051384">
    <property type="entry name" value="Mth_GPCR"/>
</dbReference>
<keyword evidence="4 5" id="KW-0472">Membrane</keyword>
<feature type="transmembrane region" description="Helical" evidence="5">
    <location>
        <begin position="491"/>
        <end position="515"/>
    </location>
</feature>
<evidence type="ECO:0000256" key="3">
    <source>
        <dbReference type="ARBA" id="ARBA00022989"/>
    </source>
</evidence>
<feature type="signal peptide" evidence="6">
    <location>
        <begin position="1"/>
        <end position="21"/>
    </location>
</feature>
<sequence>MWLILLLLILIVNILQTPVTGAFQNGGSSVNIDKHDNVNKGKGNFPKSSICPQSVNLCPGVPLSFLNVIDSSGCPCSPSPGSGLIGNCPEFEVKTGNLIALNDGCYFQYGNQYFAPQDFCLNSWTEARICKEKTIIRKCCNVTETYNSAKWKCQGGQDSYYPKVSRNVTSNNSSEYPDPDQTSLSFWIQPLSESIPLGKKSMRSETSKNMFYLTQDGVYHEPAGIFLRGLRKKFMGEYCLERNEDESVDDDILMLYDSSDELQTQNMATAMGILWLFSVPFCLVTALAHVFVLQRNIHGFALAGYLINTSVQNIFAALLVFNFSSETVENSCSSTDFIQKILYCSNVCWMTIINFDLWISFRKLNVVPDGSSFIKFPFYALFALVFPSCVVFVDWIVGRELGQRKFCVLYETPSLIIFSAPILILIIVNATFFIRTSLNIRGHCQSTENILKSSDCISRKSFTIFAKLFLMTGSFWIIRMILLFFHFTSTYLTLGAVILEAVFISPEIIFFFLVFSSRATWKKFRAKFPILETYCCCSGEICPPKHPESNSSSEASSTQLSGRAHKFQSSISVESIASQESIESYI</sequence>
<feature type="chain" id="PRO_5035231482" description="Methuselah N-terminal domain-containing protein" evidence="6">
    <location>
        <begin position="22"/>
        <end position="586"/>
    </location>
</feature>
<dbReference type="EMBL" id="CAJVCH010007424">
    <property type="protein sequence ID" value="CAG7660635.1"/>
    <property type="molecule type" value="Genomic_DNA"/>
</dbReference>
<dbReference type="PANTHER" id="PTHR47154:SF2">
    <property type="entry name" value="G-PROTEIN COUPLED RECEPTOR MTH-RELATED"/>
    <property type="match status" value="1"/>
</dbReference>
<comment type="caution">
    <text evidence="8">The sequence shown here is derived from an EMBL/GenBank/DDBJ whole genome shotgun (WGS) entry which is preliminary data.</text>
</comment>